<accession>A0A9X1NLC9</accession>
<keyword evidence="1" id="KW-0597">Phosphoprotein</keyword>
<dbReference type="Gene3D" id="3.40.50.2300">
    <property type="match status" value="1"/>
</dbReference>
<dbReference type="InterPro" id="IPR052893">
    <property type="entry name" value="TCS_response_regulator"/>
</dbReference>
<feature type="domain" description="Response regulatory" evidence="2">
    <location>
        <begin position="10"/>
        <end position="135"/>
    </location>
</feature>
<evidence type="ECO:0000256" key="1">
    <source>
        <dbReference type="PROSITE-ProRule" id="PRU00169"/>
    </source>
</evidence>
<feature type="modified residue" description="4-aspartylphosphate" evidence="1">
    <location>
        <position position="68"/>
    </location>
</feature>
<dbReference type="InterPro" id="IPR011006">
    <property type="entry name" value="CheY-like_superfamily"/>
</dbReference>
<dbReference type="PANTHER" id="PTHR44520">
    <property type="entry name" value="RESPONSE REGULATOR RCP1-RELATED"/>
    <property type="match status" value="1"/>
</dbReference>
<gene>
    <name evidence="3" type="ORF">LR394_39960</name>
</gene>
<dbReference type="GO" id="GO:0000160">
    <property type="term" value="P:phosphorelay signal transduction system"/>
    <property type="evidence" value="ECO:0007669"/>
    <property type="project" value="InterPro"/>
</dbReference>
<dbReference type="PROSITE" id="PS50110">
    <property type="entry name" value="RESPONSE_REGULATORY"/>
    <property type="match status" value="1"/>
</dbReference>
<proteinExistence type="predicted"/>
<dbReference type="Pfam" id="PF00072">
    <property type="entry name" value="Response_reg"/>
    <property type="match status" value="1"/>
</dbReference>
<dbReference type="Proteomes" id="UP001138997">
    <property type="component" value="Unassembled WGS sequence"/>
</dbReference>
<dbReference type="CDD" id="cd17557">
    <property type="entry name" value="REC_Rcp-like"/>
    <property type="match status" value="1"/>
</dbReference>
<comment type="caution">
    <text evidence="3">The sequence shown here is derived from an EMBL/GenBank/DDBJ whole genome shotgun (WGS) entry which is preliminary data.</text>
</comment>
<keyword evidence="4" id="KW-1185">Reference proteome</keyword>
<dbReference type="SUPFAM" id="SSF52172">
    <property type="entry name" value="CheY-like"/>
    <property type="match status" value="1"/>
</dbReference>
<dbReference type="PANTHER" id="PTHR44520:SF2">
    <property type="entry name" value="RESPONSE REGULATOR RCP1"/>
    <property type="match status" value="1"/>
</dbReference>
<dbReference type="InterPro" id="IPR001789">
    <property type="entry name" value="Sig_transdc_resp-reg_receiver"/>
</dbReference>
<protein>
    <submittedName>
        <fullName evidence="3">Response regulator</fullName>
    </submittedName>
</protein>
<dbReference type="RefSeq" id="WP_231449938.1">
    <property type="nucleotide sequence ID" value="NZ_JAJOMB010000041.1"/>
</dbReference>
<sequence>MLAAPTRAMAVLLVDDDPGDVLMIEEALETIGAPRNVYVVNDGEEAVAFLRRTGVHEDAPRPDVILLDLNMPRMDGRQVLAEIKNDPELRSIPIVVLTTSQAPSDILSSYSLHANAYVTKPMNLDGLTEVVRRIDHFYAKIAALPGRRRTFED</sequence>
<dbReference type="EMBL" id="JAJOMB010000041">
    <property type="protein sequence ID" value="MCD5317087.1"/>
    <property type="molecule type" value="Genomic_DNA"/>
</dbReference>
<evidence type="ECO:0000313" key="4">
    <source>
        <dbReference type="Proteomes" id="UP001138997"/>
    </source>
</evidence>
<dbReference type="AlphaFoldDB" id="A0A9X1NLC9"/>
<reference evidence="3" key="1">
    <citation type="submission" date="2021-11" db="EMBL/GenBank/DDBJ databases">
        <title>Streptomyces corallinus and Kineosporia corallina sp. nov., two new coral-derived marine actinobacteria.</title>
        <authorList>
            <person name="Buangrab K."/>
            <person name="Sutthacheep M."/>
            <person name="Yeemin T."/>
            <person name="Harunari E."/>
            <person name="Igarashi Y."/>
            <person name="Sripreechasak P."/>
            <person name="Kanchanasin P."/>
            <person name="Tanasupawat S."/>
            <person name="Phongsopitanun W."/>
        </authorList>
    </citation>
    <scope>NUCLEOTIDE SEQUENCE</scope>
    <source>
        <strain evidence="3">JCM 31032</strain>
    </source>
</reference>
<dbReference type="SMART" id="SM00448">
    <property type="entry name" value="REC"/>
    <property type="match status" value="1"/>
</dbReference>
<evidence type="ECO:0000259" key="2">
    <source>
        <dbReference type="PROSITE" id="PS50110"/>
    </source>
</evidence>
<evidence type="ECO:0000313" key="3">
    <source>
        <dbReference type="EMBL" id="MCD5317087.1"/>
    </source>
</evidence>
<name>A0A9X1NLC9_9ACTN</name>
<organism evidence="3 4">
    <name type="scientific">Kineosporia babensis</name>
    <dbReference type="NCBI Taxonomy" id="499548"/>
    <lineage>
        <taxon>Bacteria</taxon>
        <taxon>Bacillati</taxon>
        <taxon>Actinomycetota</taxon>
        <taxon>Actinomycetes</taxon>
        <taxon>Kineosporiales</taxon>
        <taxon>Kineosporiaceae</taxon>
        <taxon>Kineosporia</taxon>
    </lineage>
</organism>